<dbReference type="SUPFAM" id="SSF53681">
    <property type="entry name" value="Aspartate/glutamate racemase"/>
    <property type="match status" value="2"/>
</dbReference>
<keyword evidence="9" id="KW-1185">Reference proteome</keyword>
<reference evidence="8 9" key="1">
    <citation type="journal article" date="2018" name="Syst. Appl. Microbiol.">
        <title>Ereboglobus luteus gen. nov. sp. nov. from cockroach guts, and new insights into the oxygen relationship of the genera Opitutus and Didymococcus (Verrucomicrobia: Opitutaceae).</title>
        <authorList>
            <person name="Tegtmeier D."/>
            <person name="Belitz A."/>
            <person name="Radek R."/>
            <person name="Heimerl T."/>
            <person name="Brune A."/>
        </authorList>
    </citation>
    <scope>NUCLEOTIDE SEQUENCE [LARGE SCALE GENOMIC DNA]</scope>
    <source>
        <strain evidence="8 9">Ho45</strain>
    </source>
</reference>
<evidence type="ECO:0000256" key="4">
    <source>
        <dbReference type="ARBA" id="ARBA00022984"/>
    </source>
</evidence>
<gene>
    <name evidence="8" type="primary">murI</name>
    <name evidence="8" type="ORF">CKA38_14845</name>
</gene>
<name>A0A2U8E666_9BACT</name>
<evidence type="ECO:0000256" key="6">
    <source>
        <dbReference type="ARBA" id="ARBA00023316"/>
    </source>
</evidence>
<dbReference type="PANTHER" id="PTHR21198:SF3">
    <property type="entry name" value="GLUTAMATE RACEMASE"/>
    <property type="match status" value="1"/>
</dbReference>
<dbReference type="EC" id="5.1.1.3" evidence="2 7"/>
<evidence type="ECO:0000256" key="2">
    <source>
        <dbReference type="ARBA" id="ARBA00013090"/>
    </source>
</evidence>
<protein>
    <recommendedName>
        <fullName evidence="2 7">Glutamate racemase</fullName>
        <ecNumber evidence="2 7">5.1.1.3</ecNumber>
    </recommendedName>
</protein>
<evidence type="ECO:0000256" key="5">
    <source>
        <dbReference type="ARBA" id="ARBA00023235"/>
    </source>
</evidence>
<accession>A0A2U8E666</accession>
<dbReference type="PANTHER" id="PTHR21198">
    <property type="entry name" value="GLUTAMATE RACEMASE"/>
    <property type="match status" value="1"/>
</dbReference>
<keyword evidence="6" id="KW-0961">Cell wall biogenesis/degradation</keyword>
<dbReference type="OrthoDB" id="9801055at2"/>
<evidence type="ECO:0000313" key="8">
    <source>
        <dbReference type="EMBL" id="AWI10363.1"/>
    </source>
</evidence>
<comment type="catalytic activity">
    <reaction evidence="1">
        <text>L-glutamate = D-glutamate</text>
        <dbReference type="Rhea" id="RHEA:12813"/>
        <dbReference type="ChEBI" id="CHEBI:29985"/>
        <dbReference type="ChEBI" id="CHEBI:29986"/>
        <dbReference type="EC" id="5.1.1.3"/>
    </reaction>
</comment>
<dbReference type="GO" id="GO:0008360">
    <property type="term" value="P:regulation of cell shape"/>
    <property type="evidence" value="ECO:0007669"/>
    <property type="project" value="UniProtKB-KW"/>
</dbReference>
<dbReference type="Pfam" id="PF01177">
    <property type="entry name" value="Asp_Glu_race"/>
    <property type="match status" value="1"/>
</dbReference>
<evidence type="ECO:0000313" key="9">
    <source>
        <dbReference type="Proteomes" id="UP000244896"/>
    </source>
</evidence>
<dbReference type="Gene3D" id="3.40.50.1860">
    <property type="match status" value="2"/>
</dbReference>
<evidence type="ECO:0000256" key="7">
    <source>
        <dbReference type="NCBIfam" id="TIGR00067"/>
    </source>
</evidence>
<evidence type="ECO:0000256" key="1">
    <source>
        <dbReference type="ARBA" id="ARBA00001602"/>
    </source>
</evidence>
<dbReference type="GO" id="GO:0009252">
    <property type="term" value="P:peptidoglycan biosynthetic process"/>
    <property type="evidence" value="ECO:0007669"/>
    <property type="project" value="UniProtKB-UniRule"/>
</dbReference>
<dbReference type="InterPro" id="IPR018187">
    <property type="entry name" value="Asp/Glu_racemase_AS_1"/>
</dbReference>
<dbReference type="PROSITE" id="PS00923">
    <property type="entry name" value="ASP_GLU_RACEMASE_1"/>
    <property type="match status" value="1"/>
</dbReference>
<evidence type="ECO:0000256" key="3">
    <source>
        <dbReference type="ARBA" id="ARBA00022960"/>
    </source>
</evidence>
<dbReference type="KEGG" id="elut:CKA38_14845"/>
<dbReference type="RefSeq" id="WP_108826265.1">
    <property type="nucleotide sequence ID" value="NZ_CP023004.1"/>
</dbReference>
<keyword evidence="5" id="KW-0413">Isomerase</keyword>
<dbReference type="GO" id="GO:0008881">
    <property type="term" value="F:glutamate racemase activity"/>
    <property type="evidence" value="ECO:0007669"/>
    <property type="project" value="UniProtKB-UniRule"/>
</dbReference>
<dbReference type="InterPro" id="IPR001920">
    <property type="entry name" value="Asp/Glu_race"/>
</dbReference>
<sequence>MKLGVFDSGIGGEAVADALRKTFPGAEVLVVNDRANVPYGGKSPETVLCLTDAAIQSLLASKCDVIILACNTATALAIDALREKYPAQKFIGIEPMVKTAATLTRGKIVAVCATSATLASARYKRLVRDYGAGLRIIEPDCGEWASLIENNLMNRSHIQKTIEGVCEQGADVIVLGCTHYHWIKELITELAAGRARVIEPSEAIGRRVKTLLALD</sequence>
<dbReference type="GO" id="GO:0071555">
    <property type="term" value="P:cell wall organization"/>
    <property type="evidence" value="ECO:0007669"/>
    <property type="project" value="UniProtKB-KW"/>
</dbReference>
<dbReference type="AlphaFoldDB" id="A0A2U8E666"/>
<dbReference type="EMBL" id="CP023004">
    <property type="protein sequence ID" value="AWI10363.1"/>
    <property type="molecule type" value="Genomic_DNA"/>
</dbReference>
<keyword evidence="4" id="KW-0573">Peptidoglycan synthesis</keyword>
<keyword evidence="3" id="KW-0133">Cell shape</keyword>
<proteinExistence type="predicted"/>
<organism evidence="8 9">
    <name type="scientific">Ereboglobus luteus</name>
    <dbReference type="NCBI Taxonomy" id="1796921"/>
    <lineage>
        <taxon>Bacteria</taxon>
        <taxon>Pseudomonadati</taxon>
        <taxon>Verrucomicrobiota</taxon>
        <taxon>Opitutia</taxon>
        <taxon>Opitutales</taxon>
        <taxon>Opitutaceae</taxon>
        <taxon>Ereboglobus</taxon>
    </lineage>
</organism>
<dbReference type="InterPro" id="IPR015942">
    <property type="entry name" value="Asp/Glu/hydantoin_racemase"/>
</dbReference>
<dbReference type="InterPro" id="IPR004391">
    <property type="entry name" value="Glu_race"/>
</dbReference>
<dbReference type="Proteomes" id="UP000244896">
    <property type="component" value="Chromosome"/>
</dbReference>
<dbReference type="NCBIfam" id="TIGR00067">
    <property type="entry name" value="glut_race"/>
    <property type="match status" value="1"/>
</dbReference>